<evidence type="ECO:0000313" key="3">
    <source>
        <dbReference type="Proteomes" id="UP000241394"/>
    </source>
</evidence>
<dbReference type="Proteomes" id="UP000241394">
    <property type="component" value="Chromosome LG24"/>
</dbReference>
<comment type="caution">
    <text evidence="2">The sequence shown here is derived from an EMBL/GenBank/DDBJ whole genome shotgun (WGS) entry which is preliminary data.</text>
</comment>
<dbReference type="InParanoid" id="A0A2R6PLA8"/>
<dbReference type="AlphaFoldDB" id="A0A2R6PLA8"/>
<gene>
    <name evidence="2" type="ORF">CEY00_Acc27460</name>
</gene>
<evidence type="ECO:0000313" key="2">
    <source>
        <dbReference type="EMBL" id="PSR92857.1"/>
    </source>
</evidence>
<dbReference type="Gramene" id="PSR92857">
    <property type="protein sequence ID" value="PSR92857"/>
    <property type="gene ID" value="CEY00_Acc27460"/>
</dbReference>
<proteinExistence type="predicted"/>
<organism evidence="2 3">
    <name type="scientific">Actinidia chinensis var. chinensis</name>
    <name type="common">Chinese soft-hair kiwi</name>
    <dbReference type="NCBI Taxonomy" id="1590841"/>
    <lineage>
        <taxon>Eukaryota</taxon>
        <taxon>Viridiplantae</taxon>
        <taxon>Streptophyta</taxon>
        <taxon>Embryophyta</taxon>
        <taxon>Tracheophyta</taxon>
        <taxon>Spermatophyta</taxon>
        <taxon>Magnoliopsida</taxon>
        <taxon>eudicotyledons</taxon>
        <taxon>Gunneridae</taxon>
        <taxon>Pentapetalae</taxon>
        <taxon>asterids</taxon>
        <taxon>Ericales</taxon>
        <taxon>Actinidiaceae</taxon>
        <taxon>Actinidia</taxon>
    </lineage>
</organism>
<protein>
    <submittedName>
        <fullName evidence="2">Mannan synthase 15</fullName>
    </submittedName>
</protein>
<dbReference type="EMBL" id="NKQK01000024">
    <property type="protein sequence ID" value="PSR92857.1"/>
    <property type="molecule type" value="Genomic_DNA"/>
</dbReference>
<name>A0A2R6PLA8_ACTCC</name>
<keyword evidence="3" id="KW-1185">Reference proteome</keyword>
<reference evidence="2 3" key="1">
    <citation type="submission" date="2017-07" db="EMBL/GenBank/DDBJ databases">
        <title>An improved, manually edited Actinidia chinensis var. chinensis (kiwifruit) genome highlights the challenges associated with draft genomes and gene prediction in plants.</title>
        <authorList>
            <person name="Pilkington S."/>
            <person name="Crowhurst R."/>
            <person name="Hilario E."/>
            <person name="Nardozza S."/>
            <person name="Fraser L."/>
            <person name="Peng Y."/>
            <person name="Gunaseelan K."/>
            <person name="Simpson R."/>
            <person name="Tahir J."/>
            <person name="Deroles S."/>
            <person name="Templeton K."/>
            <person name="Luo Z."/>
            <person name="Davy M."/>
            <person name="Cheng C."/>
            <person name="Mcneilage M."/>
            <person name="Scaglione D."/>
            <person name="Liu Y."/>
            <person name="Zhang Q."/>
            <person name="Datson P."/>
            <person name="De Silva N."/>
            <person name="Gardiner S."/>
            <person name="Bassett H."/>
            <person name="Chagne D."/>
            <person name="Mccallum J."/>
            <person name="Dzierzon H."/>
            <person name="Deng C."/>
            <person name="Wang Y.-Y."/>
            <person name="Barron N."/>
            <person name="Manako K."/>
            <person name="Bowen J."/>
            <person name="Foster T."/>
            <person name="Erridge Z."/>
            <person name="Tiffin H."/>
            <person name="Waite C."/>
            <person name="Davies K."/>
            <person name="Grierson E."/>
            <person name="Laing W."/>
            <person name="Kirk R."/>
            <person name="Chen X."/>
            <person name="Wood M."/>
            <person name="Montefiori M."/>
            <person name="Brummell D."/>
            <person name="Schwinn K."/>
            <person name="Catanach A."/>
            <person name="Fullerton C."/>
            <person name="Li D."/>
            <person name="Meiyalaghan S."/>
            <person name="Nieuwenhuizen N."/>
            <person name="Read N."/>
            <person name="Prakash R."/>
            <person name="Hunter D."/>
            <person name="Zhang H."/>
            <person name="Mckenzie M."/>
            <person name="Knabel M."/>
            <person name="Harris A."/>
            <person name="Allan A."/>
            <person name="Chen A."/>
            <person name="Janssen B."/>
            <person name="Plunkett B."/>
            <person name="Dwamena C."/>
            <person name="Voogd C."/>
            <person name="Leif D."/>
            <person name="Lafferty D."/>
            <person name="Souleyre E."/>
            <person name="Varkonyi-Gasic E."/>
            <person name="Gambi F."/>
            <person name="Hanley J."/>
            <person name="Yao J.-L."/>
            <person name="Cheung J."/>
            <person name="David K."/>
            <person name="Warren B."/>
            <person name="Marsh K."/>
            <person name="Snowden K."/>
            <person name="Lin-Wang K."/>
            <person name="Brian L."/>
            <person name="Martinez-Sanchez M."/>
            <person name="Wang M."/>
            <person name="Ileperuma N."/>
            <person name="Macnee N."/>
            <person name="Campin R."/>
            <person name="Mcatee P."/>
            <person name="Drummond R."/>
            <person name="Espley R."/>
            <person name="Ireland H."/>
            <person name="Wu R."/>
            <person name="Atkinson R."/>
            <person name="Karunairetnam S."/>
            <person name="Bulley S."/>
            <person name="Chunkath S."/>
            <person name="Hanley Z."/>
            <person name="Storey R."/>
            <person name="Thrimawithana A."/>
            <person name="Thomson S."/>
            <person name="David C."/>
            <person name="Testolin R."/>
        </authorList>
    </citation>
    <scope>NUCLEOTIDE SEQUENCE [LARGE SCALE GENOMIC DNA]</scope>
    <source>
        <strain evidence="3">cv. Red5</strain>
        <tissue evidence="2">Young leaf</tissue>
    </source>
</reference>
<sequence length="138" mass="15534">MSSVSMQARELPRTPAYSVESPEVIHRPQPFSFPGRHLVRVNRKHCPCAAILDSYNMSSSKIIDHPRRLNNPIQIDMHLPSSTSDRCGQTPQWRTVVVLSEKPLCARSLLLHIKGPCEVVPLSNHLRSRITAAGEKHK</sequence>
<feature type="region of interest" description="Disordered" evidence="1">
    <location>
        <begin position="1"/>
        <end position="20"/>
    </location>
</feature>
<accession>A0A2R6PLA8</accession>
<reference evidence="3" key="2">
    <citation type="journal article" date="2018" name="BMC Genomics">
        <title>A manually annotated Actinidia chinensis var. chinensis (kiwifruit) genome highlights the challenges associated with draft genomes and gene prediction in plants.</title>
        <authorList>
            <person name="Pilkington S.M."/>
            <person name="Crowhurst R."/>
            <person name="Hilario E."/>
            <person name="Nardozza S."/>
            <person name="Fraser L."/>
            <person name="Peng Y."/>
            <person name="Gunaseelan K."/>
            <person name="Simpson R."/>
            <person name="Tahir J."/>
            <person name="Deroles S.C."/>
            <person name="Templeton K."/>
            <person name="Luo Z."/>
            <person name="Davy M."/>
            <person name="Cheng C."/>
            <person name="McNeilage M."/>
            <person name="Scaglione D."/>
            <person name="Liu Y."/>
            <person name="Zhang Q."/>
            <person name="Datson P."/>
            <person name="De Silva N."/>
            <person name="Gardiner S.E."/>
            <person name="Bassett H."/>
            <person name="Chagne D."/>
            <person name="McCallum J."/>
            <person name="Dzierzon H."/>
            <person name="Deng C."/>
            <person name="Wang Y.Y."/>
            <person name="Barron L."/>
            <person name="Manako K."/>
            <person name="Bowen J."/>
            <person name="Foster T.M."/>
            <person name="Erridge Z.A."/>
            <person name="Tiffin H."/>
            <person name="Waite C.N."/>
            <person name="Davies K.M."/>
            <person name="Grierson E.P."/>
            <person name="Laing W.A."/>
            <person name="Kirk R."/>
            <person name="Chen X."/>
            <person name="Wood M."/>
            <person name="Montefiori M."/>
            <person name="Brummell D.A."/>
            <person name="Schwinn K.E."/>
            <person name="Catanach A."/>
            <person name="Fullerton C."/>
            <person name="Li D."/>
            <person name="Meiyalaghan S."/>
            <person name="Nieuwenhuizen N."/>
            <person name="Read N."/>
            <person name="Prakash R."/>
            <person name="Hunter D."/>
            <person name="Zhang H."/>
            <person name="McKenzie M."/>
            <person name="Knabel M."/>
            <person name="Harris A."/>
            <person name="Allan A.C."/>
            <person name="Gleave A."/>
            <person name="Chen A."/>
            <person name="Janssen B.J."/>
            <person name="Plunkett B."/>
            <person name="Ampomah-Dwamena C."/>
            <person name="Voogd C."/>
            <person name="Leif D."/>
            <person name="Lafferty D."/>
            <person name="Souleyre E.J.F."/>
            <person name="Varkonyi-Gasic E."/>
            <person name="Gambi F."/>
            <person name="Hanley J."/>
            <person name="Yao J.L."/>
            <person name="Cheung J."/>
            <person name="David K.M."/>
            <person name="Warren B."/>
            <person name="Marsh K."/>
            <person name="Snowden K.C."/>
            <person name="Lin-Wang K."/>
            <person name="Brian L."/>
            <person name="Martinez-Sanchez M."/>
            <person name="Wang M."/>
            <person name="Ileperuma N."/>
            <person name="Macnee N."/>
            <person name="Campin R."/>
            <person name="McAtee P."/>
            <person name="Drummond R.S.M."/>
            <person name="Espley R.V."/>
            <person name="Ireland H.S."/>
            <person name="Wu R."/>
            <person name="Atkinson R.G."/>
            <person name="Karunairetnam S."/>
            <person name="Bulley S."/>
            <person name="Chunkath S."/>
            <person name="Hanley Z."/>
            <person name="Storey R."/>
            <person name="Thrimawithana A.H."/>
            <person name="Thomson S."/>
            <person name="David C."/>
            <person name="Testolin R."/>
            <person name="Huang H."/>
            <person name="Hellens R.P."/>
            <person name="Schaffer R.J."/>
        </authorList>
    </citation>
    <scope>NUCLEOTIDE SEQUENCE [LARGE SCALE GENOMIC DNA]</scope>
    <source>
        <strain evidence="3">cv. Red5</strain>
    </source>
</reference>
<evidence type="ECO:0000256" key="1">
    <source>
        <dbReference type="SAM" id="MobiDB-lite"/>
    </source>
</evidence>